<name>A0A840KFJ1_9FLAO</name>
<dbReference type="NCBIfam" id="TIGR01200">
    <property type="entry name" value="GLPGLI"/>
    <property type="match status" value="1"/>
</dbReference>
<gene>
    <name evidence="3" type="ORF">HNP38_000984</name>
</gene>
<sequence length="302" mass="34624">MKNNFLLFLLLSVLANAQVNRFFYEYKYIPDSNDKADVKKEMMLLDIDKNGSNYYSHDKYVADSTSKADLEKQLKGGMAGNISINRRERPGQVAFKVTKQYPDFKTYLFRSVSTDQYKIQEDKKPEWKILPEKEKIGEYNAQKATTTFGGREWTAWFSTDLPFQDGPYKFYGLPGLIVKIEDSTGSHIMTMIGNKTVQAPAAETEAELPNNVRIIGMGGKEIEVTKDQFRKVWKAYVNDPTKNMREMMMRNGGSDNTRVAFKVKTSDGKEISDPNQVFKQIEKSTRETLKKNNNPIEPDLVN</sequence>
<organism evidence="3 4">
    <name type="scientific">Chryseobacterium defluvii</name>
    <dbReference type="NCBI Taxonomy" id="160396"/>
    <lineage>
        <taxon>Bacteria</taxon>
        <taxon>Pseudomonadati</taxon>
        <taxon>Bacteroidota</taxon>
        <taxon>Flavobacteriia</taxon>
        <taxon>Flavobacteriales</taxon>
        <taxon>Weeksellaceae</taxon>
        <taxon>Chryseobacterium group</taxon>
        <taxon>Chryseobacterium</taxon>
    </lineage>
</organism>
<dbReference type="InterPro" id="IPR005901">
    <property type="entry name" value="GLPGLI"/>
</dbReference>
<protein>
    <submittedName>
        <fullName evidence="3">GLPGLI family protein</fullName>
    </submittedName>
</protein>
<dbReference type="AlphaFoldDB" id="A0A840KFJ1"/>
<proteinExistence type="predicted"/>
<dbReference type="Proteomes" id="UP000592180">
    <property type="component" value="Unassembled WGS sequence"/>
</dbReference>
<dbReference type="Pfam" id="PF09697">
    <property type="entry name" value="Porph_ging"/>
    <property type="match status" value="1"/>
</dbReference>
<dbReference type="RefSeq" id="WP_184185323.1">
    <property type="nucleotide sequence ID" value="NZ_JACHLE010000001.1"/>
</dbReference>
<accession>A0A840KFJ1</accession>
<feature type="region of interest" description="Disordered" evidence="1">
    <location>
        <begin position="283"/>
        <end position="302"/>
    </location>
</feature>
<comment type="caution">
    <text evidence="3">The sequence shown here is derived from an EMBL/GenBank/DDBJ whole genome shotgun (WGS) entry which is preliminary data.</text>
</comment>
<evidence type="ECO:0000313" key="3">
    <source>
        <dbReference type="EMBL" id="MBB4805712.1"/>
    </source>
</evidence>
<evidence type="ECO:0000313" key="4">
    <source>
        <dbReference type="Proteomes" id="UP000592180"/>
    </source>
</evidence>
<keyword evidence="2" id="KW-0732">Signal</keyword>
<feature type="signal peptide" evidence="2">
    <location>
        <begin position="1"/>
        <end position="17"/>
    </location>
</feature>
<evidence type="ECO:0000256" key="1">
    <source>
        <dbReference type="SAM" id="MobiDB-lite"/>
    </source>
</evidence>
<evidence type="ECO:0000256" key="2">
    <source>
        <dbReference type="SAM" id="SignalP"/>
    </source>
</evidence>
<feature type="chain" id="PRO_5032422402" evidence="2">
    <location>
        <begin position="18"/>
        <end position="302"/>
    </location>
</feature>
<dbReference type="EMBL" id="JACHLE010000001">
    <property type="protein sequence ID" value="MBB4805712.1"/>
    <property type="molecule type" value="Genomic_DNA"/>
</dbReference>
<keyword evidence="4" id="KW-1185">Reference proteome</keyword>
<reference evidence="3 4" key="1">
    <citation type="submission" date="2020-08" db="EMBL/GenBank/DDBJ databases">
        <title>Functional genomics of gut bacteria from endangered species of beetles.</title>
        <authorList>
            <person name="Carlos-Shanley C."/>
        </authorList>
    </citation>
    <scope>NUCLEOTIDE SEQUENCE [LARGE SCALE GENOMIC DNA]</scope>
    <source>
        <strain evidence="3 4">S00151</strain>
    </source>
</reference>